<gene>
    <name evidence="12" type="ORF">SAMN05444354_105127</name>
</gene>
<dbReference type="GO" id="GO:0033499">
    <property type="term" value="P:galactose catabolic process via UDP-galactose, Leloir pathway"/>
    <property type="evidence" value="ECO:0007669"/>
    <property type="project" value="TreeGrafter"/>
</dbReference>
<dbReference type="OrthoDB" id="9801785at2"/>
<evidence type="ECO:0000256" key="1">
    <source>
        <dbReference type="ARBA" id="ARBA00000083"/>
    </source>
</evidence>
<dbReference type="EC" id="5.1.3.2" evidence="5 10"/>
<dbReference type="GO" id="GO:0003978">
    <property type="term" value="F:UDP-glucose 4-epimerase activity"/>
    <property type="evidence" value="ECO:0007669"/>
    <property type="project" value="UniProtKB-UniRule"/>
</dbReference>
<dbReference type="InterPro" id="IPR005886">
    <property type="entry name" value="UDP_G4E"/>
</dbReference>
<comment type="similarity">
    <text evidence="4 10">Belongs to the NAD(P)-dependent epimerase/dehydratase family.</text>
</comment>
<dbReference type="PANTHER" id="PTHR43725">
    <property type="entry name" value="UDP-GLUCOSE 4-EPIMERASE"/>
    <property type="match status" value="1"/>
</dbReference>
<evidence type="ECO:0000259" key="11">
    <source>
        <dbReference type="Pfam" id="PF01370"/>
    </source>
</evidence>
<evidence type="ECO:0000256" key="7">
    <source>
        <dbReference type="ARBA" id="ARBA00023027"/>
    </source>
</evidence>
<comment type="catalytic activity">
    <reaction evidence="1 10">
        <text>UDP-alpha-D-glucose = UDP-alpha-D-galactose</text>
        <dbReference type="Rhea" id="RHEA:22168"/>
        <dbReference type="ChEBI" id="CHEBI:58885"/>
        <dbReference type="ChEBI" id="CHEBI:66914"/>
        <dbReference type="EC" id="5.1.3.2"/>
    </reaction>
</comment>
<evidence type="ECO:0000256" key="6">
    <source>
        <dbReference type="ARBA" id="ARBA00018569"/>
    </source>
</evidence>
<keyword evidence="8 10" id="KW-0413">Isomerase</keyword>
<protein>
    <recommendedName>
        <fullName evidence="6 10">UDP-glucose 4-epimerase</fullName>
        <ecNumber evidence="5 10">5.1.3.2</ecNumber>
    </recommendedName>
</protein>
<evidence type="ECO:0000256" key="4">
    <source>
        <dbReference type="ARBA" id="ARBA00007637"/>
    </source>
</evidence>
<dbReference type="Gene3D" id="3.40.50.720">
    <property type="entry name" value="NAD(P)-binding Rossmann-like Domain"/>
    <property type="match status" value="1"/>
</dbReference>
<dbReference type="InterPro" id="IPR001509">
    <property type="entry name" value="Epimerase_deHydtase"/>
</dbReference>
<evidence type="ECO:0000256" key="10">
    <source>
        <dbReference type="RuleBase" id="RU366046"/>
    </source>
</evidence>
<dbReference type="NCBIfam" id="TIGR01179">
    <property type="entry name" value="galE"/>
    <property type="match status" value="1"/>
</dbReference>
<dbReference type="InterPro" id="IPR036291">
    <property type="entry name" value="NAD(P)-bd_dom_sf"/>
</dbReference>
<dbReference type="AlphaFoldDB" id="A0A1H7P1U2"/>
<keyword evidence="9 10" id="KW-0119">Carbohydrate metabolism</keyword>
<dbReference type="CDD" id="cd05247">
    <property type="entry name" value="UDP_G4E_1_SDR_e"/>
    <property type="match status" value="1"/>
</dbReference>
<dbReference type="Gene3D" id="3.90.25.10">
    <property type="entry name" value="UDP-galactose 4-epimerase, domain 1"/>
    <property type="match status" value="1"/>
</dbReference>
<dbReference type="SUPFAM" id="SSF51735">
    <property type="entry name" value="NAD(P)-binding Rossmann-fold domains"/>
    <property type="match status" value="1"/>
</dbReference>
<keyword evidence="13" id="KW-1185">Reference proteome</keyword>
<dbReference type="Proteomes" id="UP000182719">
    <property type="component" value="Unassembled WGS sequence"/>
</dbReference>
<comment type="cofactor">
    <cofactor evidence="2 10">
        <name>NAD(+)</name>
        <dbReference type="ChEBI" id="CHEBI:57540"/>
    </cofactor>
</comment>
<dbReference type="RefSeq" id="WP_075006466.1">
    <property type="nucleotide sequence ID" value="NZ_FOAP01000005.1"/>
</dbReference>
<evidence type="ECO:0000256" key="5">
    <source>
        <dbReference type="ARBA" id="ARBA00013189"/>
    </source>
</evidence>
<proteinExistence type="inferred from homology"/>
<comment type="pathway">
    <text evidence="3 10">Carbohydrate metabolism; galactose metabolism.</text>
</comment>
<evidence type="ECO:0000256" key="9">
    <source>
        <dbReference type="ARBA" id="ARBA00023277"/>
    </source>
</evidence>
<reference evidence="13" key="1">
    <citation type="submission" date="2016-10" db="EMBL/GenBank/DDBJ databases">
        <authorList>
            <person name="Varghese N."/>
            <person name="Submissions S."/>
        </authorList>
    </citation>
    <scope>NUCLEOTIDE SEQUENCE [LARGE SCALE GENOMIC DNA]</scope>
    <source>
        <strain evidence="13">DSM 17044</strain>
    </source>
</reference>
<dbReference type="Pfam" id="PF01370">
    <property type="entry name" value="Epimerase"/>
    <property type="match status" value="1"/>
</dbReference>
<accession>A0A1H7P1U2</accession>
<dbReference type="PANTHER" id="PTHR43725:SF53">
    <property type="entry name" value="UDP-ARABINOSE 4-EPIMERASE 1"/>
    <property type="match status" value="1"/>
</dbReference>
<feature type="domain" description="NAD-dependent epimerase/dehydratase" evidence="11">
    <location>
        <begin position="3"/>
        <end position="250"/>
    </location>
</feature>
<organism evidence="12 13">
    <name type="scientific">Stigmatella aurantiaca</name>
    <dbReference type="NCBI Taxonomy" id="41"/>
    <lineage>
        <taxon>Bacteria</taxon>
        <taxon>Pseudomonadati</taxon>
        <taxon>Myxococcota</taxon>
        <taxon>Myxococcia</taxon>
        <taxon>Myxococcales</taxon>
        <taxon>Cystobacterineae</taxon>
        <taxon>Archangiaceae</taxon>
        <taxon>Stigmatella</taxon>
    </lineage>
</organism>
<evidence type="ECO:0000256" key="8">
    <source>
        <dbReference type="ARBA" id="ARBA00023235"/>
    </source>
</evidence>
<sequence>MRVMVTGGAGYIGSVVTEELLKGGDEAVVYDSLYKGHREAVVEGATFVKGDLLDTAFLRDTLVKHRIEAVVHMAADSLVGESVKEPAKYFRNNVLGGLSLLDAMREAKVSSLVFSSTAAVYGEPAKQPIEESDPTEPTNPYGETKLAFERALRWYEGAYGVRFVSLRYFNAAGATERCGERHHPETHLIPLVLQAAAGERPDITVFGEDYATPDGTCVRDYIHVVDLAQAHVLALHALAKGHPSAIYNLGCGGEGYSVKQVIDCARRVTQRDIPVRVGARRPGDPAVLIASSSRIMRELGWRPQQQQLEAIVASAWRWMQRPRA</sequence>
<keyword evidence="7 10" id="KW-0520">NAD</keyword>
<dbReference type="EMBL" id="FOAP01000005">
    <property type="protein sequence ID" value="SEL29047.1"/>
    <property type="molecule type" value="Genomic_DNA"/>
</dbReference>
<evidence type="ECO:0000256" key="3">
    <source>
        <dbReference type="ARBA" id="ARBA00004947"/>
    </source>
</evidence>
<name>A0A1H7P1U2_STIAU</name>
<evidence type="ECO:0000313" key="12">
    <source>
        <dbReference type="EMBL" id="SEL29047.1"/>
    </source>
</evidence>
<dbReference type="UniPathway" id="UPA00214"/>
<comment type="subunit">
    <text evidence="10">Homodimer.</text>
</comment>
<evidence type="ECO:0000313" key="13">
    <source>
        <dbReference type="Proteomes" id="UP000182719"/>
    </source>
</evidence>
<evidence type="ECO:0000256" key="2">
    <source>
        <dbReference type="ARBA" id="ARBA00001911"/>
    </source>
</evidence>